<dbReference type="InterPro" id="IPR003731">
    <property type="entry name" value="Di-Nase_FeMo-co_biosynth"/>
</dbReference>
<protein>
    <recommendedName>
        <fullName evidence="2">UPF0251 protein IAA70_08545</fullName>
    </recommendedName>
</protein>
<dbReference type="HAMAP" id="MF_00674">
    <property type="entry name" value="UPF0251"/>
    <property type="match status" value="1"/>
</dbReference>
<dbReference type="EMBL" id="DVGD01000285">
    <property type="protein sequence ID" value="HIR10440.1"/>
    <property type="molecule type" value="Genomic_DNA"/>
</dbReference>
<dbReference type="SUPFAM" id="SSF53146">
    <property type="entry name" value="Nitrogenase accessory factor-like"/>
    <property type="match status" value="1"/>
</dbReference>
<dbReference type="InterPro" id="IPR036105">
    <property type="entry name" value="DiNase_FeMo-co_biosyn_sf"/>
</dbReference>
<reference evidence="4" key="2">
    <citation type="journal article" date="2021" name="PeerJ">
        <title>Extensive microbial diversity within the chicken gut microbiome revealed by metagenomics and culture.</title>
        <authorList>
            <person name="Gilroy R."/>
            <person name="Ravi A."/>
            <person name="Getino M."/>
            <person name="Pursley I."/>
            <person name="Horton D.L."/>
            <person name="Alikhan N.F."/>
            <person name="Baker D."/>
            <person name="Gharbi K."/>
            <person name="Hall N."/>
            <person name="Watson M."/>
            <person name="Adriaenssens E.M."/>
            <person name="Foster-Nyarko E."/>
            <person name="Jarju S."/>
            <person name="Secka A."/>
            <person name="Antonio M."/>
            <person name="Oren A."/>
            <person name="Chaudhuri R.R."/>
            <person name="La Ragione R."/>
            <person name="Hildebrand F."/>
            <person name="Pallen M.J."/>
        </authorList>
    </citation>
    <scope>NUCLEOTIDE SEQUENCE</scope>
    <source>
        <strain evidence="4">ChiHjej9B8-7071</strain>
    </source>
</reference>
<dbReference type="Pfam" id="PF02001">
    <property type="entry name" value="DUF134"/>
    <property type="match status" value="1"/>
</dbReference>
<proteinExistence type="inferred from homology"/>
<dbReference type="CDD" id="cd00851">
    <property type="entry name" value="MTH1175"/>
    <property type="match status" value="1"/>
</dbReference>
<dbReference type="Pfam" id="PF02579">
    <property type="entry name" value="Nitro_FeMo-Co"/>
    <property type="match status" value="1"/>
</dbReference>
<dbReference type="PANTHER" id="PTHR37478">
    <property type="match status" value="1"/>
</dbReference>
<dbReference type="SUPFAM" id="SSF88659">
    <property type="entry name" value="Sigma3 and sigma4 domains of RNA polymerase sigma factors"/>
    <property type="match status" value="1"/>
</dbReference>
<reference evidence="4" key="1">
    <citation type="submission" date="2020-10" db="EMBL/GenBank/DDBJ databases">
        <authorList>
            <person name="Gilroy R."/>
        </authorList>
    </citation>
    <scope>NUCLEOTIDE SEQUENCE</scope>
    <source>
        <strain evidence="4">ChiHjej9B8-7071</strain>
    </source>
</reference>
<dbReference type="InterPro" id="IPR013324">
    <property type="entry name" value="RNA_pol_sigma_r3/r4-like"/>
</dbReference>
<dbReference type="PANTHER" id="PTHR37478:SF2">
    <property type="entry name" value="UPF0251 PROTEIN TK0562"/>
    <property type="match status" value="1"/>
</dbReference>
<name>A0A9D1AA29_9FIRM</name>
<sequence length="261" mass="28015">MPRPTRCRRICAEPAYDSFRPDGIDSGGEVVMTLDEYEAIRLIDLQHATQEQCAAQMGVSRTTVTEIYEAARYKLADSLVHGKRLLISGGHYCLCDGASPTCRRKECRRAAVSAESSFILRKEADSMRIAVTYENGMIFQHFGHTEQFKLYDVQDGKVVSTQVVDTNGQGHGALAGFLTDAQVEVLLCGGIGGGAQMALAEAGIQLYGGVSGEADAAVEAFLAGKLAYNPDVHCDHHDHGHGEHHCGENKHGCAGHGGCHG</sequence>
<dbReference type="InterPro" id="IPR002852">
    <property type="entry name" value="UPF0251"/>
</dbReference>
<dbReference type="AlphaFoldDB" id="A0A9D1AA29"/>
<evidence type="ECO:0000259" key="3">
    <source>
        <dbReference type="Pfam" id="PF02579"/>
    </source>
</evidence>
<evidence type="ECO:0000313" key="4">
    <source>
        <dbReference type="EMBL" id="HIR10440.1"/>
    </source>
</evidence>
<dbReference type="Gene3D" id="3.30.420.130">
    <property type="entry name" value="Dinitrogenase iron-molybdenum cofactor biosynthesis domain"/>
    <property type="match status" value="1"/>
</dbReference>
<evidence type="ECO:0000256" key="2">
    <source>
        <dbReference type="HAMAP-Rule" id="MF_00674"/>
    </source>
</evidence>
<evidence type="ECO:0000256" key="1">
    <source>
        <dbReference type="ARBA" id="ARBA00009350"/>
    </source>
</evidence>
<accession>A0A9D1AA29</accession>
<comment type="similarity">
    <text evidence="1 2">Belongs to the UPF0251 family.</text>
</comment>
<dbReference type="InterPro" id="IPR033913">
    <property type="entry name" value="MTH1175_dom"/>
</dbReference>
<feature type="domain" description="Dinitrogenase iron-molybdenum cofactor biosynthesis" evidence="3">
    <location>
        <begin position="135"/>
        <end position="222"/>
    </location>
</feature>
<dbReference type="Proteomes" id="UP000824258">
    <property type="component" value="Unassembled WGS sequence"/>
</dbReference>
<organism evidence="4 5">
    <name type="scientific">Candidatus Avoscillospira stercoripullorum</name>
    <dbReference type="NCBI Taxonomy" id="2840709"/>
    <lineage>
        <taxon>Bacteria</taxon>
        <taxon>Bacillati</taxon>
        <taxon>Bacillota</taxon>
        <taxon>Clostridia</taxon>
        <taxon>Eubacteriales</taxon>
        <taxon>Oscillospiraceae</taxon>
        <taxon>Oscillospiraceae incertae sedis</taxon>
        <taxon>Candidatus Avoscillospira</taxon>
    </lineage>
</organism>
<gene>
    <name evidence="4" type="ORF">IAA70_08545</name>
</gene>
<evidence type="ECO:0000313" key="5">
    <source>
        <dbReference type="Proteomes" id="UP000824258"/>
    </source>
</evidence>
<comment type="caution">
    <text evidence="4">The sequence shown here is derived from an EMBL/GenBank/DDBJ whole genome shotgun (WGS) entry which is preliminary data.</text>
</comment>